<evidence type="ECO:0000313" key="2">
    <source>
        <dbReference type="EMBL" id="KRL89025.1"/>
    </source>
</evidence>
<gene>
    <name evidence="2" type="ORF">FC46_GL001178</name>
</gene>
<sequence length="202" mass="22367">MKKMMLIIGLLIGVVAMIFYYESSRATEDVKTETIQTPSFNKIEIDVSNADIKLKSGNKYKVIYEGKKQLKPKIKVDDGTLHIDSANMSVNINGNIFDLFNNRHAMVPLVTIVLPEKELKDLDVDNSNGNFTSDDVIINRANIDLSNGNVRIKHSNAQGLDLTTSNGYVSINGKKQGSDYSENTSAKKLIEVDNSNGNIEIN</sequence>
<evidence type="ECO:0000259" key="1">
    <source>
        <dbReference type="Pfam" id="PF13349"/>
    </source>
</evidence>
<dbReference type="RefSeq" id="WP_057799641.1">
    <property type="nucleotide sequence ID" value="NZ_AZFM01000033.1"/>
</dbReference>
<dbReference type="InterPro" id="IPR025164">
    <property type="entry name" value="Toastrack_DUF4097"/>
</dbReference>
<keyword evidence="3" id="KW-1185">Reference proteome</keyword>
<dbReference type="AlphaFoldDB" id="A0A0R1U728"/>
<name>A0A0R1U728_9LACO</name>
<evidence type="ECO:0000313" key="3">
    <source>
        <dbReference type="Proteomes" id="UP000051036"/>
    </source>
</evidence>
<dbReference type="EMBL" id="AZFM01000033">
    <property type="protein sequence ID" value="KRL89025.1"/>
    <property type="molecule type" value="Genomic_DNA"/>
</dbReference>
<organism evidence="2 3">
    <name type="scientific">Lactobacillus kalixensis DSM 16043</name>
    <dbReference type="NCBI Taxonomy" id="1423763"/>
    <lineage>
        <taxon>Bacteria</taxon>
        <taxon>Bacillati</taxon>
        <taxon>Bacillota</taxon>
        <taxon>Bacilli</taxon>
        <taxon>Lactobacillales</taxon>
        <taxon>Lactobacillaceae</taxon>
        <taxon>Lactobacillus</taxon>
    </lineage>
</organism>
<accession>A0A0R1U728</accession>
<dbReference type="PATRIC" id="fig|1423763.3.peg.1194"/>
<proteinExistence type="predicted"/>
<dbReference type="STRING" id="1423763.FC46_GL001178"/>
<dbReference type="Gene3D" id="2.160.20.120">
    <property type="match status" value="1"/>
</dbReference>
<dbReference type="Proteomes" id="UP000051036">
    <property type="component" value="Unassembled WGS sequence"/>
</dbReference>
<dbReference type="Pfam" id="PF13349">
    <property type="entry name" value="DUF4097"/>
    <property type="match status" value="1"/>
</dbReference>
<protein>
    <recommendedName>
        <fullName evidence="1">DUF4097 domain-containing protein</fullName>
    </recommendedName>
</protein>
<reference evidence="2 3" key="1">
    <citation type="journal article" date="2015" name="Genome Announc.">
        <title>Expanding the biotechnology potential of lactobacilli through comparative genomics of 213 strains and associated genera.</title>
        <authorList>
            <person name="Sun Z."/>
            <person name="Harris H.M."/>
            <person name="McCann A."/>
            <person name="Guo C."/>
            <person name="Argimon S."/>
            <person name="Zhang W."/>
            <person name="Yang X."/>
            <person name="Jeffery I.B."/>
            <person name="Cooney J.C."/>
            <person name="Kagawa T.F."/>
            <person name="Liu W."/>
            <person name="Song Y."/>
            <person name="Salvetti E."/>
            <person name="Wrobel A."/>
            <person name="Rasinkangas P."/>
            <person name="Parkhill J."/>
            <person name="Rea M.C."/>
            <person name="O'Sullivan O."/>
            <person name="Ritari J."/>
            <person name="Douillard F.P."/>
            <person name="Paul Ross R."/>
            <person name="Yang R."/>
            <person name="Briner A.E."/>
            <person name="Felis G.E."/>
            <person name="de Vos W.M."/>
            <person name="Barrangou R."/>
            <person name="Klaenhammer T.R."/>
            <person name="Caufield P.W."/>
            <person name="Cui Y."/>
            <person name="Zhang H."/>
            <person name="O'Toole P.W."/>
        </authorList>
    </citation>
    <scope>NUCLEOTIDE SEQUENCE [LARGE SCALE GENOMIC DNA]</scope>
    <source>
        <strain evidence="2 3">DSM 16043</strain>
    </source>
</reference>
<feature type="domain" description="DUF4097" evidence="1">
    <location>
        <begin position="41"/>
        <end position="173"/>
    </location>
</feature>
<comment type="caution">
    <text evidence="2">The sequence shown here is derived from an EMBL/GenBank/DDBJ whole genome shotgun (WGS) entry which is preliminary data.</text>
</comment>
<dbReference type="OrthoDB" id="2322703at2"/>